<comment type="caution">
    <text evidence="3">The sequence shown here is derived from an EMBL/GenBank/DDBJ whole genome shotgun (WGS) entry which is preliminary data.</text>
</comment>
<dbReference type="EMBL" id="MSCW01000007">
    <property type="protein sequence ID" value="ONF43365.1"/>
    <property type="molecule type" value="Genomic_DNA"/>
</dbReference>
<protein>
    <recommendedName>
        <fullName evidence="5">Pentapeptide MXKDX repeat protein</fullName>
    </recommendedName>
</protein>
<dbReference type="AlphaFoldDB" id="A0A1V2DRL8"/>
<keyword evidence="4" id="KW-1185">Reference proteome</keyword>
<sequence length="103" mass="11176">MNVLNRMCAIVLLSCSASLALADDMGMADDTMTHQGMSDDTMKHEGMSDAPMNQGMDDMKKDDMADDMGQGMKEGAMSDPGMDAMKKDTMSMDQGTMDKDTMK</sequence>
<evidence type="ECO:0008006" key="5">
    <source>
        <dbReference type="Google" id="ProtNLM"/>
    </source>
</evidence>
<feature type="signal peptide" evidence="2">
    <location>
        <begin position="1"/>
        <end position="22"/>
    </location>
</feature>
<dbReference type="STRING" id="135739.BTO32_11870"/>
<evidence type="ECO:0000313" key="3">
    <source>
        <dbReference type="EMBL" id="ONF43365.1"/>
    </source>
</evidence>
<keyword evidence="2" id="KW-0732">Signal</keyword>
<feature type="compositionally biased region" description="Basic and acidic residues" evidence="1">
    <location>
        <begin position="84"/>
        <end position="103"/>
    </location>
</feature>
<proteinExistence type="predicted"/>
<organism evidence="3 4">
    <name type="scientific">Marinobacter lutaoensis</name>
    <dbReference type="NCBI Taxonomy" id="135739"/>
    <lineage>
        <taxon>Bacteria</taxon>
        <taxon>Pseudomonadati</taxon>
        <taxon>Pseudomonadota</taxon>
        <taxon>Gammaproteobacteria</taxon>
        <taxon>Pseudomonadales</taxon>
        <taxon>Marinobacteraceae</taxon>
        <taxon>Marinobacter</taxon>
    </lineage>
</organism>
<gene>
    <name evidence="3" type="ORF">BTO32_11870</name>
</gene>
<feature type="region of interest" description="Disordered" evidence="1">
    <location>
        <begin position="32"/>
        <end position="103"/>
    </location>
</feature>
<evidence type="ECO:0000313" key="4">
    <source>
        <dbReference type="Proteomes" id="UP000189339"/>
    </source>
</evidence>
<name>A0A1V2DRL8_9GAMM</name>
<dbReference type="RefSeq" id="WP_076724830.1">
    <property type="nucleotide sequence ID" value="NZ_MSCW01000007.1"/>
</dbReference>
<dbReference type="Proteomes" id="UP000189339">
    <property type="component" value="Unassembled WGS sequence"/>
</dbReference>
<evidence type="ECO:0000256" key="1">
    <source>
        <dbReference type="SAM" id="MobiDB-lite"/>
    </source>
</evidence>
<feature type="chain" id="PRO_5012572836" description="Pentapeptide MXKDX repeat protein" evidence="2">
    <location>
        <begin position="23"/>
        <end position="103"/>
    </location>
</feature>
<accession>A0A1V2DRL8</accession>
<reference evidence="3 4" key="1">
    <citation type="submission" date="2016-12" db="EMBL/GenBank/DDBJ databases">
        <title>Marinobacter lutaoensis whole genome sequencing.</title>
        <authorList>
            <person name="Verma A."/>
            <person name="Krishnamurthi S."/>
        </authorList>
    </citation>
    <scope>NUCLEOTIDE SEQUENCE [LARGE SCALE GENOMIC DNA]</scope>
    <source>
        <strain evidence="3 4">T5054</strain>
    </source>
</reference>
<evidence type="ECO:0000256" key="2">
    <source>
        <dbReference type="SAM" id="SignalP"/>
    </source>
</evidence>